<evidence type="ECO:0000256" key="6">
    <source>
        <dbReference type="ARBA" id="ARBA00022741"/>
    </source>
</evidence>
<dbReference type="PROSITE" id="PS50901">
    <property type="entry name" value="FTSK"/>
    <property type="match status" value="1"/>
</dbReference>
<dbReference type="Pfam" id="PF09397">
    <property type="entry name" value="FtsK_gamma"/>
    <property type="match status" value="1"/>
</dbReference>
<dbReference type="Pfam" id="PF01580">
    <property type="entry name" value="FtsK_SpoIIIE"/>
    <property type="match status" value="1"/>
</dbReference>
<dbReference type="InterPro" id="IPR050206">
    <property type="entry name" value="FtsK/SpoIIIE/SftA"/>
</dbReference>
<dbReference type="GO" id="GO:0005886">
    <property type="term" value="C:plasma membrane"/>
    <property type="evidence" value="ECO:0007669"/>
    <property type="project" value="UniProtKB-SubCell"/>
</dbReference>
<dbReference type="InterPro" id="IPR025199">
    <property type="entry name" value="FtsK_4TM"/>
</dbReference>
<evidence type="ECO:0000256" key="3">
    <source>
        <dbReference type="ARBA" id="ARBA00022475"/>
    </source>
</evidence>
<evidence type="ECO:0000256" key="13">
    <source>
        <dbReference type="SAM" id="Phobius"/>
    </source>
</evidence>
<dbReference type="SMART" id="SM00843">
    <property type="entry name" value="Ftsk_gamma"/>
    <property type="match status" value="1"/>
</dbReference>
<feature type="transmembrane region" description="Helical" evidence="13">
    <location>
        <begin position="40"/>
        <end position="62"/>
    </location>
</feature>
<dbReference type="GO" id="GO:0051301">
    <property type="term" value="P:cell division"/>
    <property type="evidence" value="ECO:0007669"/>
    <property type="project" value="UniProtKB-KW"/>
</dbReference>
<keyword evidence="11 13" id="KW-0472">Membrane</keyword>
<dbReference type="InterPro" id="IPR036388">
    <property type="entry name" value="WH-like_DNA-bd_sf"/>
</dbReference>
<dbReference type="GO" id="GO:0005524">
    <property type="term" value="F:ATP binding"/>
    <property type="evidence" value="ECO:0007669"/>
    <property type="project" value="UniProtKB-KW"/>
</dbReference>
<dbReference type="PANTHER" id="PTHR22683:SF41">
    <property type="entry name" value="DNA TRANSLOCASE FTSK"/>
    <property type="match status" value="1"/>
</dbReference>
<evidence type="ECO:0000313" key="15">
    <source>
        <dbReference type="EMBL" id="MPM08965.1"/>
    </source>
</evidence>
<dbReference type="AlphaFoldDB" id="A0A644WYH8"/>
<evidence type="ECO:0000259" key="14">
    <source>
        <dbReference type="PROSITE" id="PS50901"/>
    </source>
</evidence>
<evidence type="ECO:0000256" key="5">
    <source>
        <dbReference type="ARBA" id="ARBA00022692"/>
    </source>
</evidence>
<evidence type="ECO:0000256" key="10">
    <source>
        <dbReference type="ARBA" id="ARBA00023125"/>
    </source>
</evidence>
<feature type="domain" description="FtsK" evidence="14">
    <location>
        <begin position="398"/>
        <end position="602"/>
    </location>
</feature>
<name>A0A644WYH8_9ZZZZ</name>
<feature type="transmembrane region" description="Helical" evidence="13">
    <location>
        <begin position="86"/>
        <end position="110"/>
    </location>
</feature>
<dbReference type="InterPro" id="IPR018541">
    <property type="entry name" value="Ftsk_gamma"/>
</dbReference>
<keyword evidence="4" id="KW-0132">Cell division</keyword>
<dbReference type="SUPFAM" id="SSF46785">
    <property type="entry name" value="Winged helix' DNA-binding domain"/>
    <property type="match status" value="1"/>
</dbReference>
<dbReference type="GO" id="GO:0007059">
    <property type="term" value="P:chromosome segregation"/>
    <property type="evidence" value="ECO:0007669"/>
    <property type="project" value="UniProtKB-KW"/>
</dbReference>
<reference evidence="15" key="1">
    <citation type="submission" date="2019-08" db="EMBL/GenBank/DDBJ databases">
        <authorList>
            <person name="Kucharzyk K."/>
            <person name="Murdoch R.W."/>
            <person name="Higgins S."/>
            <person name="Loffler F."/>
        </authorList>
    </citation>
    <scope>NUCLEOTIDE SEQUENCE</scope>
</reference>
<keyword evidence="6" id="KW-0547">Nucleotide-binding</keyword>
<dbReference type="Pfam" id="PF17854">
    <property type="entry name" value="FtsK_alpha"/>
    <property type="match status" value="1"/>
</dbReference>
<dbReference type="Gene3D" id="1.10.10.10">
    <property type="entry name" value="Winged helix-like DNA-binding domain superfamily/Winged helix DNA-binding domain"/>
    <property type="match status" value="1"/>
</dbReference>
<keyword evidence="7" id="KW-0159">Chromosome partition</keyword>
<evidence type="ECO:0000256" key="9">
    <source>
        <dbReference type="ARBA" id="ARBA00022989"/>
    </source>
</evidence>
<dbReference type="InterPro" id="IPR027417">
    <property type="entry name" value="P-loop_NTPase"/>
</dbReference>
<organism evidence="15">
    <name type="scientific">bioreactor metagenome</name>
    <dbReference type="NCBI Taxonomy" id="1076179"/>
    <lineage>
        <taxon>unclassified sequences</taxon>
        <taxon>metagenomes</taxon>
        <taxon>ecological metagenomes</taxon>
    </lineage>
</organism>
<evidence type="ECO:0000256" key="1">
    <source>
        <dbReference type="ARBA" id="ARBA00004651"/>
    </source>
</evidence>
<dbReference type="SUPFAM" id="SSF52540">
    <property type="entry name" value="P-loop containing nucleoside triphosphate hydrolases"/>
    <property type="match status" value="1"/>
</dbReference>
<dbReference type="Pfam" id="PF13491">
    <property type="entry name" value="FtsK_4TM"/>
    <property type="match status" value="1"/>
</dbReference>
<accession>A0A644WYH8</accession>
<evidence type="ECO:0000256" key="4">
    <source>
        <dbReference type="ARBA" id="ARBA00022618"/>
    </source>
</evidence>
<comment type="subcellular location">
    <subcellularLocation>
        <location evidence="1">Cell membrane</location>
        <topology evidence="1">Multi-pass membrane protein</topology>
    </subcellularLocation>
</comment>
<dbReference type="GO" id="GO:0003677">
    <property type="term" value="F:DNA binding"/>
    <property type="evidence" value="ECO:0007669"/>
    <property type="project" value="UniProtKB-KW"/>
</dbReference>
<dbReference type="EMBL" id="VSSQ01001512">
    <property type="protein sequence ID" value="MPM08965.1"/>
    <property type="molecule type" value="Genomic_DNA"/>
</dbReference>
<keyword evidence="5 13" id="KW-0812">Transmembrane</keyword>
<dbReference type="Gene3D" id="3.30.980.40">
    <property type="match status" value="1"/>
</dbReference>
<dbReference type="InterPro" id="IPR041027">
    <property type="entry name" value="FtsK_alpha"/>
</dbReference>
<evidence type="ECO:0000256" key="12">
    <source>
        <dbReference type="ARBA" id="ARBA00023306"/>
    </source>
</evidence>
<protein>
    <submittedName>
        <fullName evidence="15">DNA translocase FtsK</fullName>
    </submittedName>
</protein>
<keyword evidence="8" id="KW-0067">ATP-binding</keyword>
<evidence type="ECO:0000256" key="11">
    <source>
        <dbReference type="ARBA" id="ARBA00023136"/>
    </source>
</evidence>
<dbReference type="Gene3D" id="3.40.50.300">
    <property type="entry name" value="P-loop containing nucleotide triphosphate hydrolases"/>
    <property type="match status" value="1"/>
</dbReference>
<keyword evidence="10" id="KW-0238">DNA-binding</keyword>
<comment type="similarity">
    <text evidence="2">Belongs to the FtsK/SpoIIIE/SftA family.</text>
</comment>
<dbReference type="PANTHER" id="PTHR22683">
    <property type="entry name" value="SPORULATION PROTEIN RELATED"/>
    <property type="match status" value="1"/>
</dbReference>
<keyword evidence="3" id="KW-1003">Cell membrane</keyword>
<sequence>MGFLWSNLLISKLFGLGAFVIPFFFGAVAIFSLRIKRVRLLRLFFLSAFGAIIISVFFSYIFGFTRFVDWFGNGAGGSYGYYVNEWLISMIGATGAGLLVSTILVLWLFLCSYRFVSWFNMGIAAIFHRKPKEKPLEADAVAGADVAAAAGEDLEDPFELIIDGDGGVAGDEAAERSEAAGPGAAEAAAGSAAGAAATGEIPLEIPLETPIDIFNEDISGEETIQEDENTEDTDDSSQDFLKDIPPGSLDTLFDPRLDLSSYKSPGIELLDDYRDKRFEVSREELEMNKRRIVKTLGDYKIGIDRITARTGPTVTMYEITPSAGVRISQIKRLEDDIAMSLAARGVRIIAPIPGTNSVGIEVANSKPSVVPLKTMLMEDKFRNSGYELPIVLGRTISNEPLTFDLAKMPHLLVAGATGQGKSVGLNAIITSLLYTKHPSEMKFVLVDPKKVELSLYSKIEHHFLAKLPDAEEAIITDTQKVVYTLKSLTIEMDARYDLLKTAHVRNIKEYNEKFLSRRLNPLKGHRFMPFIVVVIDEYADLLMTAGREVEEPLTRLAQLARAIGIHLVIATQRPTTNIITGLIKANFPARIAFKVISSIDSRTILDTTGANQLIGRGDMLFMSGAELTRVQCALIETKEIDRVVQFISDQRGYSTAHYLPEYAGEEGEAMAGEVDLGKRDKLFDEAAKLVVQYQQGSTSLIQRRMNLGYNRAGRIMDQLEAAGIVGPSEGSKARQVLITDFNSLDRILASLD</sequence>
<gene>
    <name evidence="15" type="primary">ftsK_2</name>
    <name evidence="15" type="ORF">SDC9_55281</name>
</gene>
<dbReference type="InterPro" id="IPR002543">
    <property type="entry name" value="FtsK_dom"/>
</dbReference>
<dbReference type="InterPro" id="IPR036390">
    <property type="entry name" value="WH_DNA-bd_sf"/>
</dbReference>
<evidence type="ECO:0000256" key="7">
    <source>
        <dbReference type="ARBA" id="ARBA00022829"/>
    </source>
</evidence>
<keyword evidence="9 13" id="KW-1133">Transmembrane helix</keyword>
<evidence type="ECO:0000256" key="8">
    <source>
        <dbReference type="ARBA" id="ARBA00022840"/>
    </source>
</evidence>
<evidence type="ECO:0000256" key="2">
    <source>
        <dbReference type="ARBA" id="ARBA00006474"/>
    </source>
</evidence>
<feature type="transmembrane region" description="Helical" evidence="13">
    <location>
        <begin position="13"/>
        <end position="33"/>
    </location>
</feature>
<comment type="caution">
    <text evidence="15">The sequence shown here is derived from an EMBL/GenBank/DDBJ whole genome shotgun (WGS) entry which is preliminary data.</text>
</comment>
<proteinExistence type="inferred from homology"/>
<keyword evidence="12" id="KW-0131">Cell cycle</keyword>